<comment type="caution">
    <text evidence="8">The sequence shown here is derived from an EMBL/GenBank/DDBJ whole genome shotgun (WGS) entry which is preliminary data.</text>
</comment>
<dbReference type="OrthoDB" id="10257314at2759"/>
<dbReference type="GO" id="GO:0016706">
    <property type="term" value="F:2-oxoglutarate-dependent dioxygenase activity"/>
    <property type="evidence" value="ECO:0007669"/>
    <property type="project" value="TreeGrafter"/>
</dbReference>
<dbReference type="Gene3D" id="3.60.130.10">
    <property type="entry name" value="Clavaminate synthase-like"/>
    <property type="match status" value="2"/>
</dbReference>
<dbReference type="PANTHER" id="PTHR30468">
    <property type="entry name" value="ALPHA-KETOGLUTARATE-DEPENDENT SULFONATE DIOXYGENASE"/>
    <property type="match status" value="1"/>
</dbReference>
<evidence type="ECO:0000256" key="1">
    <source>
        <dbReference type="ARBA" id="ARBA00001954"/>
    </source>
</evidence>
<name>A0A8K0WIY8_9HYPO</name>
<keyword evidence="3" id="KW-0479">Metal-binding</keyword>
<dbReference type="SUPFAM" id="SSF51197">
    <property type="entry name" value="Clavaminate synthase-like"/>
    <property type="match status" value="1"/>
</dbReference>
<dbReference type="Proteomes" id="UP000813444">
    <property type="component" value="Unassembled WGS sequence"/>
</dbReference>
<proteinExistence type="inferred from homology"/>
<gene>
    <name evidence="8" type="ORF">B0I35DRAFT_455103</name>
</gene>
<protein>
    <recommendedName>
        <fullName evidence="7">TauD/TfdA-like domain-containing protein</fullName>
    </recommendedName>
</protein>
<evidence type="ECO:0000259" key="7">
    <source>
        <dbReference type="Pfam" id="PF02668"/>
    </source>
</evidence>
<sequence length="325" mass="36691">MPVAIFEVSTPTYPEPLQPTGVLEPFKFEDATPVIGREYPELNPVDDVLRAKNSSELIRDLAITISQRGVVFFRAQDNLTDDLQKELILKLGELSGRPAESTLHFGPSDKQISSISSAANNYINRNVKKDRVDRRGGASTWHSDIQFEPTPADYTSLRLAELPPNGGDTIDPYRKFLEGLTATFKGQGFVKAAEANPDKYKILEGPRGHPENIGRVLKTVHPIVRTNPVTGWKSIFAVGPFLTRINELSARESKELSKLLYRRILENHDLQVRFKWRNKNDFATWDNCSVFHSATDDYDELRVGHRVVGIGEKPYFDPESKSRNE</sequence>
<dbReference type="AlphaFoldDB" id="A0A8K0WIY8"/>
<dbReference type="GO" id="GO:0005737">
    <property type="term" value="C:cytoplasm"/>
    <property type="evidence" value="ECO:0007669"/>
    <property type="project" value="TreeGrafter"/>
</dbReference>
<evidence type="ECO:0000256" key="5">
    <source>
        <dbReference type="ARBA" id="ARBA00023002"/>
    </source>
</evidence>
<comment type="similarity">
    <text evidence="2">Belongs to the TfdA dioxygenase family.</text>
</comment>
<keyword evidence="6" id="KW-0408">Iron</keyword>
<keyword evidence="5" id="KW-0560">Oxidoreductase</keyword>
<dbReference type="EMBL" id="JAGPNK010000030">
    <property type="protein sequence ID" value="KAH7303650.1"/>
    <property type="molecule type" value="Genomic_DNA"/>
</dbReference>
<evidence type="ECO:0000313" key="9">
    <source>
        <dbReference type="Proteomes" id="UP000813444"/>
    </source>
</evidence>
<organism evidence="8 9">
    <name type="scientific">Stachybotrys elegans</name>
    <dbReference type="NCBI Taxonomy" id="80388"/>
    <lineage>
        <taxon>Eukaryota</taxon>
        <taxon>Fungi</taxon>
        <taxon>Dikarya</taxon>
        <taxon>Ascomycota</taxon>
        <taxon>Pezizomycotina</taxon>
        <taxon>Sordariomycetes</taxon>
        <taxon>Hypocreomycetidae</taxon>
        <taxon>Hypocreales</taxon>
        <taxon>Stachybotryaceae</taxon>
        <taxon>Stachybotrys</taxon>
    </lineage>
</organism>
<reference evidence="8" key="1">
    <citation type="journal article" date="2021" name="Nat. Commun.">
        <title>Genetic determinants of endophytism in the Arabidopsis root mycobiome.</title>
        <authorList>
            <person name="Mesny F."/>
            <person name="Miyauchi S."/>
            <person name="Thiergart T."/>
            <person name="Pickel B."/>
            <person name="Atanasova L."/>
            <person name="Karlsson M."/>
            <person name="Huettel B."/>
            <person name="Barry K.W."/>
            <person name="Haridas S."/>
            <person name="Chen C."/>
            <person name="Bauer D."/>
            <person name="Andreopoulos W."/>
            <person name="Pangilinan J."/>
            <person name="LaButti K."/>
            <person name="Riley R."/>
            <person name="Lipzen A."/>
            <person name="Clum A."/>
            <person name="Drula E."/>
            <person name="Henrissat B."/>
            <person name="Kohler A."/>
            <person name="Grigoriev I.V."/>
            <person name="Martin F.M."/>
            <person name="Hacquard S."/>
        </authorList>
    </citation>
    <scope>NUCLEOTIDE SEQUENCE</scope>
    <source>
        <strain evidence="8">MPI-CAGE-CH-0235</strain>
    </source>
</reference>
<accession>A0A8K0WIY8</accession>
<dbReference type="Pfam" id="PF02668">
    <property type="entry name" value="TauD"/>
    <property type="match status" value="1"/>
</dbReference>
<evidence type="ECO:0000256" key="6">
    <source>
        <dbReference type="ARBA" id="ARBA00023004"/>
    </source>
</evidence>
<evidence type="ECO:0000256" key="2">
    <source>
        <dbReference type="ARBA" id="ARBA00005896"/>
    </source>
</evidence>
<keyword evidence="9" id="KW-1185">Reference proteome</keyword>
<dbReference type="InterPro" id="IPR003819">
    <property type="entry name" value="TauD/TfdA-like"/>
</dbReference>
<keyword evidence="4" id="KW-0223">Dioxygenase</keyword>
<dbReference type="InterPro" id="IPR042098">
    <property type="entry name" value="TauD-like_sf"/>
</dbReference>
<feature type="domain" description="TauD/TfdA-like" evidence="7">
    <location>
        <begin position="31"/>
        <end position="306"/>
    </location>
</feature>
<comment type="cofactor">
    <cofactor evidence="1">
        <name>Fe(2+)</name>
        <dbReference type="ChEBI" id="CHEBI:29033"/>
    </cofactor>
</comment>
<dbReference type="PANTHER" id="PTHR30468:SF10">
    <property type="entry name" value="TAUD_TFDA-LIKE DOMAIN-CONTAINING PROTEIN"/>
    <property type="match status" value="1"/>
</dbReference>
<evidence type="ECO:0000256" key="3">
    <source>
        <dbReference type="ARBA" id="ARBA00022723"/>
    </source>
</evidence>
<evidence type="ECO:0000256" key="4">
    <source>
        <dbReference type="ARBA" id="ARBA00022964"/>
    </source>
</evidence>
<dbReference type="InterPro" id="IPR051323">
    <property type="entry name" value="AtsK-like"/>
</dbReference>
<dbReference type="GO" id="GO:0046872">
    <property type="term" value="F:metal ion binding"/>
    <property type="evidence" value="ECO:0007669"/>
    <property type="project" value="UniProtKB-KW"/>
</dbReference>
<evidence type="ECO:0000313" key="8">
    <source>
        <dbReference type="EMBL" id="KAH7303650.1"/>
    </source>
</evidence>